<evidence type="ECO:0000259" key="1">
    <source>
        <dbReference type="Pfam" id="PF12146"/>
    </source>
</evidence>
<dbReference type="Gene3D" id="3.40.50.1820">
    <property type="entry name" value="alpha/beta hydrolase"/>
    <property type="match status" value="1"/>
</dbReference>
<dbReference type="EMBL" id="CAJNNV010004768">
    <property type="protein sequence ID" value="CAE8591216.1"/>
    <property type="molecule type" value="Genomic_DNA"/>
</dbReference>
<feature type="domain" description="Serine aminopeptidase S33" evidence="1">
    <location>
        <begin position="215"/>
        <end position="261"/>
    </location>
</feature>
<reference evidence="2" key="1">
    <citation type="submission" date="2021-02" db="EMBL/GenBank/DDBJ databases">
        <authorList>
            <person name="Dougan E. K."/>
            <person name="Rhodes N."/>
            <person name="Thang M."/>
            <person name="Chan C."/>
        </authorList>
    </citation>
    <scope>NUCLEOTIDE SEQUENCE</scope>
</reference>
<feature type="domain" description="Serine aminopeptidase S33" evidence="1">
    <location>
        <begin position="70"/>
        <end position="186"/>
    </location>
</feature>
<dbReference type="InterPro" id="IPR022742">
    <property type="entry name" value="Hydrolase_4"/>
</dbReference>
<dbReference type="SUPFAM" id="SSF53474">
    <property type="entry name" value="alpha/beta-Hydrolases"/>
    <property type="match status" value="1"/>
</dbReference>
<organism evidence="2 3">
    <name type="scientific">Polarella glacialis</name>
    <name type="common">Dinoflagellate</name>
    <dbReference type="NCBI Taxonomy" id="89957"/>
    <lineage>
        <taxon>Eukaryota</taxon>
        <taxon>Sar</taxon>
        <taxon>Alveolata</taxon>
        <taxon>Dinophyceae</taxon>
        <taxon>Suessiales</taxon>
        <taxon>Suessiaceae</taxon>
        <taxon>Polarella</taxon>
    </lineage>
</organism>
<proteinExistence type="predicted"/>
<dbReference type="OMA" id="HQYERAL"/>
<gene>
    <name evidence="2" type="ORF">PGLA1383_LOCUS9911</name>
</gene>
<evidence type="ECO:0000313" key="3">
    <source>
        <dbReference type="Proteomes" id="UP000654075"/>
    </source>
</evidence>
<protein>
    <recommendedName>
        <fullName evidence="1">Serine aminopeptidase S33 domain-containing protein</fullName>
    </recommendedName>
</protein>
<dbReference type="PANTHER" id="PTHR12277">
    <property type="entry name" value="ALPHA/BETA HYDROLASE DOMAIN-CONTAINING PROTEIN"/>
    <property type="match status" value="1"/>
</dbReference>
<dbReference type="OrthoDB" id="10249433at2759"/>
<dbReference type="AlphaFoldDB" id="A0A813DV57"/>
<dbReference type="InterPro" id="IPR029058">
    <property type="entry name" value="AB_hydrolase_fold"/>
</dbReference>
<name>A0A813DV57_POLGL</name>
<comment type="caution">
    <text evidence="2">The sequence shown here is derived from an EMBL/GenBank/DDBJ whole genome shotgun (WGS) entry which is preliminary data.</text>
</comment>
<accession>A0A813DV57</accession>
<dbReference type="Pfam" id="PF12146">
    <property type="entry name" value="Hydrolase_4"/>
    <property type="match status" value="2"/>
</dbReference>
<evidence type="ECO:0000313" key="2">
    <source>
        <dbReference type="EMBL" id="CAE8591216.1"/>
    </source>
</evidence>
<dbReference type="Proteomes" id="UP000654075">
    <property type="component" value="Unassembled WGS sequence"/>
</dbReference>
<sequence>MEGLMGMLGAGGLDNIWENPMIANIAFHPSSAEPSHLGAKTGPIRDGTFDVAGGDKVAYRFYVPPADTTVKVVVYFFHGNAEVCTAMDDIADMLHCHGAALLSLDYRGYSWGTGTPSLTKLCSDADQCFLASQKLLDDAGCGSAKRVAHGRSIGATCAVHLAAKHAGKIHGLVVDSGLMSIKQLPMVAMMAPMVFAQNPRMFETLPEPFDTFGKLAAVSCPTLVMHGDKDEIVPYAQATQCHEKIAAQQKKLQCWTGAMHNNVGIMYGEQWKQEIKTLLDQAMDFTNPCPAGALVEAHSLSTPTFNGLQGRVIGPQGERVRVEFPAPHGEKALKPANLKVIEEAAEKSVYDFPEGAEVEAHSLSTPAFNGMRGRVVGPKNDRVLVAFPDPHGEKALKVTNLTLLS</sequence>
<dbReference type="PANTHER" id="PTHR12277:SF81">
    <property type="entry name" value="PROTEIN ABHD13"/>
    <property type="match status" value="1"/>
</dbReference>
<keyword evidence="3" id="KW-1185">Reference proteome</keyword>